<reference evidence="1" key="1">
    <citation type="journal article" date="2020" name="Stud. Mycol.">
        <title>101 Dothideomycetes genomes: a test case for predicting lifestyles and emergence of pathogens.</title>
        <authorList>
            <person name="Haridas S."/>
            <person name="Albert R."/>
            <person name="Binder M."/>
            <person name="Bloem J."/>
            <person name="Labutti K."/>
            <person name="Salamov A."/>
            <person name="Andreopoulos B."/>
            <person name="Baker S."/>
            <person name="Barry K."/>
            <person name="Bills G."/>
            <person name="Bluhm B."/>
            <person name="Cannon C."/>
            <person name="Castanera R."/>
            <person name="Culley D."/>
            <person name="Daum C."/>
            <person name="Ezra D."/>
            <person name="Gonzalez J."/>
            <person name="Henrissat B."/>
            <person name="Kuo A."/>
            <person name="Liang C."/>
            <person name="Lipzen A."/>
            <person name="Lutzoni F."/>
            <person name="Magnuson J."/>
            <person name="Mondo S."/>
            <person name="Nolan M."/>
            <person name="Ohm R."/>
            <person name="Pangilinan J."/>
            <person name="Park H.-J."/>
            <person name="Ramirez L."/>
            <person name="Alfaro M."/>
            <person name="Sun H."/>
            <person name="Tritt A."/>
            <person name="Yoshinaga Y."/>
            <person name="Zwiers L.-H."/>
            <person name="Turgeon B."/>
            <person name="Goodwin S."/>
            <person name="Spatafora J."/>
            <person name="Crous P."/>
            <person name="Grigoriev I."/>
        </authorList>
    </citation>
    <scope>NUCLEOTIDE SEQUENCE</scope>
    <source>
        <strain evidence="1">CBS 379.55</strain>
    </source>
</reference>
<dbReference type="OrthoDB" id="5245206at2759"/>
<keyword evidence="2" id="KW-1185">Reference proteome</keyword>
<evidence type="ECO:0000313" key="1">
    <source>
        <dbReference type="EMBL" id="KAF2280446.1"/>
    </source>
</evidence>
<dbReference type="Proteomes" id="UP000800097">
    <property type="component" value="Unassembled WGS sequence"/>
</dbReference>
<gene>
    <name evidence="1" type="ORF">EI97DRAFT_439460</name>
</gene>
<proteinExistence type="predicted"/>
<name>A0A6A6JXI5_WESOR</name>
<dbReference type="GeneID" id="54552734"/>
<dbReference type="RefSeq" id="XP_033657984.1">
    <property type="nucleotide sequence ID" value="XM_033799559.1"/>
</dbReference>
<organism evidence="1 2">
    <name type="scientific">Westerdykella ornata</name>
    <dbReference type="NCBI Taxonomy" id="318751"/>
    <lineage>
        <taxon>Eukaryota</taxon>
        <taxon>Fungi</taxon>
        <taxon>Dikarya</taxon>
        <taxon>Ascomycota</taxon>
        <taxon>Pezizomycotina</taxon>
        <taxon>Dothideomycetes</taxon>
        <taxon>Pleosporomycetidae</taxon>
        <taxon>Pleosporales</taxon>
        <taxon>Sporormiaceae</taxon>
        <taxon>Westerdykella</taxon>
    </lineage>
</organism>
<evidence type="ECO:0000313" key="2">
    <source>
        <dbReference type="Proteomes" id="UP000800097"/>
    </source>
</evidence>
<dbReference type="EMBL" id="ML986485">
    <property type="protein sequence ID" value="KAF2280446.1"/>
    <property type="molecule type" value="Genomic_DNA"/>
</dbReference>
<accession>A0A6A6JXI5</accession>
<protein>
    <submittedName>
        <fullName evidence="1">Uncharacterized protein</fullName>
    </submittedName>
</protein>
<sequence>MSLGTLFAFTEKEVLVPSVSSLIQAADEEMYGSALFRAVHCHATCCSTIESILDAFAEALKGQPFAERIRYTSQVRQYVSSRKHHRSGRHSSGGTNERLSIVSLPKHPLDILERVFGNARCKRMRHEPKLAPIQITVTSSELVAFSLFLATPLVAGWSRNNQDRQETVQISEPGAVGISFQTSPSADGIRRMHLQRRVQDLSEKAPLLSSGYSSYFSKVLACGCLPLSKSGHSTEIIYISSNVARAICLGKPVMLLPSIRVLSMARPIQFLMRLPRGRTPLVHVLASSSPNPSSHLPDDLLSCLSILALTHPPPMASNALISTITFIASGGLPPGRLLQRLESVVGKVHRYSTSHAGLFGEMYRDTQIRELTREHLRLGKFGIDSETREAHDAAGADTMGRKAARVARWNLALQRLMGMLVERGRYKRDEAVSAVKSLLKVQFEESYRAALRAREIRVPENPKSKRRTDMPTLARQVEEILKMELPLDIDALATLARLMLVGWCYSVVGVAWEDGEEGVRLEIPKEEHEMVLM</sequence>
<dbReference type="AlphaFoldDB" id="A0A6A6JXI5"/>